<reference evidence="3" key="1">
    <citation type="journal article" date="2012" name="MBio">
        <title>Comparative genome analysis of Trichophyton rubrum and related dermatophytes reveals candidate genes involved in infection.</title>
        <authorList>
            <person name="Martinez D.A."/>
            <person name="Oliver B.G."/>
            <person name="Graeser Y."/>
            <person name="Goldberg J.M."/>
            <person name="Li W."/>
            <person name="Martinez-Rossi N.M."/>
            <person name="Monod M."/>
            <person name="Shelest E."/>
            <person name="Barton R.C."/>
            <person name="Birch E."/>
            <person name="Brakhage A.A."/>
            <person name="Chen Z."/>
            <person name="Gurr S.J."/>
            <person name="Heiman D."/>
            <person name="Heitman J."/>
            <person name="Kosti I."/>
            <person name="Rossi A."/>
            <person name="Saif S."/>
            <person name="Samalova M."/>
            <person name="Saunders C.W."/>
            <person name="Shea T."/>
            <person name="Summerbell R.C."/>
            <person name="Xu J."/>
            <person name="Young S."/>
            <person name="Zeng Q."/>
            <person name="Birren B.W."/>
            <person name="Cuomo C.A."/>
            <person name="White T.C."/>
        </authorList>
    </citation>
    <scope>NUCLEOTIDE SEQUENCE [LARGE SCALE GENOMIC DNA]</scope>
    <source>
        <strain evidence="3">CBS 112818</strain>
    </source>
</reference>
<evidence type="ECO:0000313" key="2">
    <source>
        <dbReference type="EMBL" id="EGD99990.1"/>
    </source>
</evidence>
<gene>
    <name evidence="2" type="ORF">TESG_07318</name>
</gene>
<dbReference type="Proteomes" id="UP000009172">
    <property type="component" value="Unassembled WGS sequence"/>
</dbReference>
<protein>
    <submittedName>
        <fullName evidence="2">Uncharacterized protein</fullName>
    </submittedName>
</protein>
<evidence type="ECO:0000256" key="1">
    <source>
        <dbReference type="SAM" id="MobiDB-lite"/>
    </source>
</evidence>
<evidence type="ECO:0000313" key="3">
    <source>
        <dbReference type="Proteomes" id="UP000009172"/>
    </source>
</evidence>
<organism evidence="2 3">
    <name type="scientific">Trichophyton tonsurans (strain CBS 112818)</name>
    <name type="common">Scalp ringworm fungus</name>
    <dbReference type="NCBI Taxonomy" id="647933"/>
    <lineage>
        <taxon>Eukaryota</taxon>
        <taxon>Fungi</taxon>
        <taxon>Dikarya</taxon>
        <taxon>Ascomycota</taxon>
        <taxon>Pezizomycotina</taxon>
        <taxon>Eurotiomycetes</taxon>
        <taxon>Eurotiomycetidae</taxon>
        <taxon>Onygenales</taxon>
        <taxon>Arthrodermataceae</taxon>
        <taxon>Trichophyton</taxon>
    </lineage>
</organism>
<accession>F2S8U1</accession>
<dbReference type="AlphaFoldDB" id="F2S8U1"/>
<dbReference type="EMBL" id="GG698529">
    <property type="protein sequence ID" value="EGD99990.1"/>
    <property type="molecule type" value="Genomic_DNA"/>
</dbReference>
<keyword evidence="3" id="KW-1185">Reference proteome</keyword>
<proteinExistence type="predicted"/>
<name>F2S8U1_TRIT1</name>
<dbReference type="HOGENOM" id="CLU_1653413_0_0_1"/>
<feature type="region of interest" description="Disordered" evidence="1">
    <location>
        <begin position="35"/>
        <end position="64"/>
    </location>
</feature>
<sequence>MAVGDPSLALDPGAYTEILGAQLLLTLSLLRLHHDQKTSKEKRPKQKGLDTATTTLSTPKGPISTRLSKAEKETLAKSNTANTALFVSLPKSLVKRRKQALDYLQKTILQSLDSYKLRSQSIIRSSNSYVAVVFGTRQEKEHCEDWKRSRSLLKGKQLRS</sequence>